<gene>
    <name evidence="1" type="ORF">I4F81_012372</name>
</gene>
<reference evidence="1" key="1">
    <citation type="submission" date="2019-11" db="EMBL/GenBank/DDBJ databases">
        <title>Nori genome reveals adaptations in red seaweeds to the harsh intertidal environment.</title>
        <authorList>
            <person name="Wang D."/>
            <person name="Mao Y."/>
        </authorList>
    </citation>
    <scope>NUCLEOTIDE SEQUENCE</scope>
    <source>
        <tissue evidence="1">Gametophyte</tissue>
    </source>
</reference>
<proteinExistence type="predicted"/>
<name>A0ACC3CJG7_PYRYE</name>
<dbReference type="Proteomes" id="UP000798662">
    <property type="component" value="Chromosome 3"/>
</dbReference>
<evidence type="ECO:0000313" key="1">
    <source>
        <dbReference type="EMBL" id="KAK1869907.1"/>
    </source>
</evidence>
<keyword evidence="2" id="KW-1185">Reference proteome</keyword>
<comment type="caution">
    <text evidence="1">The sequence shown here is derived from an EMBL/GenBank/DDBJ whole genome shotgun (WGS) entry which is preliminary data.</text>
</comment>
<accession>A0ACC3CJG7</accession>
<dbReference type="EMBL" id="CM020620">
    <property type="protein sequence ID" value="KAK1869907.1"/>
    <property type="molecule type" value="Genomic_DNA"/>
</dbReference>
<protein>
    <submittedName>
        <fullName evidence="1">Uncharacterized protein</fullName>
    </submittedName>
</protein>
<evidence type="ECO:0000313" key="2">
    <source>
        <dbReference type="Proteomes" id="UP000798662"/>
    </source>
</evidence>
<sequence>MSTEDFFQDNGADKLLALLADRFCGTPGTSSVTAFEALHACVRRRVPWEDYVTSFDEAVAQCVDAGMVLENTMRAHFLLKQAGLSELERSLAVSVAGKADGGDLQFKHVANTLLVLFPIKGRSGGAALVTEPAGDADSTRGGSHRRRTGSDSSLGGAPRPAAVAVEVWAAFFLAALSPMERADVTRLPSDARLKFGTGEYVTALEQIVVPLRIGSGRYRVRVHDLPGSLPLLVVSRPTLTSMGAVMCFKRHVLRIDEEELRLDISPAGHNTLNGLGVAGGHQLAGVAALAADTAPASPAALLASVRQVVDACQVCKLTGPAPPRSAVALPRVFCFDDLVAVDLFFLPGTPPIPVFHAIDYFWRFFKCTLLSVKTATETGNVLVSWVVTFGTPGGLLHDDGGEFVNRLWRLIGDRFGIKLHATSTQSPWSNGRCESHNAVSKRTFSKLLAEEPTALT</sequence>
<organism evidence="1 2">
    <name type="scientific">Pyropia yezoensis</name>
    <name type="common">Susabi-nori</name>
    <name type="synonym">Porphyra yezoensis</name>
    <dbReference type="NCBI Taxonomy" id="2788"/>
    <lineage>
        <taxon>Eukaryota</taxon>
        <taxon>Rhodophyta</taxon>
        <taxon>Bangiophyceae</taxon>
        <taxon>Bangiales</taxon>
        <taxon>Bangiaceae</taxon>
        <taxon>Pyropia</taxon>
    </lineage>
</organism>